<protein>
    <submittedName>
        <fullName evidence="1">Uncharacterized protein</fullName>
    </submittedName>
</protein>
<reference evidence="1 2" key="1">
    <citation type="submission" date="2016-10" db="EMBL/GenBank/DDBJ databases">
        <authorList>
            <person name="de Groot N.N."/>
        </authorList>
    </citation>
    <scope>NUCLEOTIDE SEQUENCE [LARGE SCALE GENOMIC DNA]</scope>
    <source>
        <strain evidence="1 2">CGMCC 4.7037</strain>
    </source>
</reference>
<name>A0A1H6D465_9ACTN</name>
<dbReference type="Gene3D" id="3.30.70.3040">
    <property type="match status" value="1"/>
</dbReference>
<dbReference type="Proteomes" id="UP000236732">
    <property type="component" value="Unassembled WGS sequence"/>
</dbReference>
<accession>A0A1H6D465</accession>
<organism evidence="1 2">
    <name type="scientific">Nonomuraea solani</name>
    <dbReference type="NCBI Taxonomy" id="1144553"/>
    <lineage>
        <taxon>Bacteria</taxon>
        <taxon>Bacillati</taxon>
        <taxon>Actinomycetota</taxon>
        <taxon>Actinomycetes</taxon>
        <taxon>Streptosporangiales</taxon>
        <taxon>Streptosporangiaceae</taxon>
        <taxon>Nonomuraea</taxon>
    </lineage>
</organism>
<evidence type="ECO:0000313" key="1">
    <source>
        <dbReference type="EMBL" id="SEG80051.1"/>
    </source>
</evidence>
<dbReference type="OrthoDB" id="3534525at2"/>
<proteinExistence type="predicted"/>
<dbReference type="RefSeq" id="WP_146103712.1">
    <property type="nucleotide sequence ID" value="NZ_FNVT01000004.1"/>
</dbReference>
<keyword evidence="2" id="KW-1185">Reference proteome</keyword>
<sequence length="84" mass="9053">MNWLYVAAVVALGGQSFVAQDPVPSSEIRVTDEWGINVFLCTPAGYGCGKRYATAAQRRKVESLLTKVPGVTDVLFVDRASAYA</sequence>
<dbReference type="EMBL" id="FNVT01000004">
    <property type="protein sequence ID" value="SEG80051.1"/>
    <property type="molecule type" value="Genomic_DNA"/>
</dbReference>
<evidence type="ECO:0000313" key="2">
    <source>
        <dbReference type="Proteomes" id="UP000236732"/>
    </source>
</evidence>
<gene>
    <name evidence="1" type="ORF">SAMN05444920_104791</name>
</gene>
<dbReference type="AlphaFoldDB" id="A0A1H6D465"/>